<dbReference type="EMBL" id="ABDC03006234">
    <property type="status" value="NOT_ANNOTATED_CDS"/>
    <property type="molecule type" value="Genomic_DNA"/>
</dbReference>
<dbReference type="PRINTS" id="PR02072">
    <property type="entry name" value="4JOINTEDBOX1"/>
</dbReference>
<dbReference type="PANTHER" id="PTHR13147:SF5">
    <property type="entry name" value="FOUR-JOINTED BOX PROTEIN 1"/>
    <property type="match status" value="1"/>
</dbReference>
<gene>
    <name evidence="2" type="primary">FJX1</name>
</gene>
<evidence type="ECO:0000313" key="2">
    <source>
        <dbReference type="Ensembl" id="ENSMICP00000032152.1"/>
    </source>
</evidence>
<protein>
    <submittedName>
        <fullName evidence="2">Four-jointed box kinase 1</fullName>
    </submittedName>
</protein>
<proteinExistence type="predicted"/>
<feature type="region of interest" description="Disordered" evidence="1">
    <location>
        <begin position="35"/>
        <end position="66"/>
    </location>
</feature>
<reference evidence="2" key="2">
    <citation type="submission" date="2025-08" db="UniProtKB">
        <authorList>
            <consortium name="Ensembl"/>
        </authorList>
    </citation>
    <scope>IDENTIFICATION</scope>
</reference>
<dbReference type="AlphaFoldDB" id="A0A8C5W4I4"/>
<feature type="region of interest" description="Disordered" evidence="1">
    <location>
        <begin position="436"/>
        <end position="477"/>
    </location>
</feature>
<dbReference type="InterPro" id="IPR024868">
    <property type="entry name" value="FJX1/FJ"/>
</dbReference>
<feature type="compositionally biased region" description="Pro residues" evidence="1">
    <location>
        <begin position="57"/>
        <end position="66"/>
    </location>
</feature>
<dbReference type="Proteomes" id="UP000694394">
    <property type="component" value="Chromosome 5"/>
</dbReference>
<name>A0A8C5W4I4_MICMU</name>
<dbReference type="GeneTree" id="ENSGT00390000016768"/>
<reference evidence="2" key="3">
    <citation type="submission" date="2025-09" db="UniProtKB">
        <authorList>
            <consortium name="Ensembl"/>
        </authorList>
    </citation>
    <scope>IDENTIFICATION</scope>
</reference>
<organism evidence="2 3">
    <name type="scientific">Microcebus murinus</name>
    <name type="common">Gray mouse lemur</name>
    <name type="synonym">Lemur murinus</name>
    <dbReference type="NCBI Taxonomy" id="30608"/>
    <lineage>
        <taxon>Eukaryota</taxon>
        <taxon>Metazoa</taxon>
        <taxon>Chordata</taxon>
        <taxon>Craniata</taxon>
        <taxon>Vertebrata</taxon>
        <taxon>Euteleostomi</taxon>
        <taxon>Mammalia</taxon>
        <taxon>Eutheria</taxon>
        <taxon>Euarchontoglires</taxon>
        <taxon>Primates</taxon>
        <taxon>Strepsirrhini</taxon>
        <taxon>Lemuriformes</taxon>
        <taxon>Cheirogaleidae</taxon>
        <taxon>Microcebus</taxon>
    </lineage>
</organism>
<dbReference type="GO" id="GO:0007267">
    <property type="term" value="P:cell-cell signaling"/>
    <property type="evidence" value="ECO:0007669"/>
    <property type="project" value="TreeGrafter"/>
</dbReference>
<accession>A0A8C5W4I4</accession>
<reference evidence="2" key="1">
    <citation type="submission" date="2016-12" db="EMBL/GenBank/DDBJ databases">
        <title>Mouse lemur reference genome and diversity panel.</title>
        <authorList>
            <person name="Harris R."/>
            <person name="Larsen P."/>
            <person name="Liu Y."/>
            <person name="Hughes D.S."/>
            <person name="Murali S."/>
            <person name="Raveendran M."/>
            <person name="Korchina V."/>
            <person name="Wang M."/>
            <person name="Jhangiani S."/>
            <person name="Bandaranaike D."/>
            <person name="Bellair M."/>
            <person name="Blankenburg K."/>
            <person name="Chao H."/>
            <person name="Dahdouli M."/>
            <person name="Dinh H."/>
            <person name="Doddapaneni H."/>
            <person name="English A."/>
            <person name="Firestine M."/>
            <person name="Gnanaolivu R."/>
            <person name="Gross S."/>
            <person name="Hernandez B."/>
            <person name="Javaid M."/>
            <person name="Jayaseelan J."/>
            <person name="Jones J."/>
            <person name="Khan Z."/>
            <person name="Kovar C."/>
            <person name="Kurapati P."/>
            <person name="Le B."/>
            <person name="Lee S."/>
            <person name="Li M."/>
            <person name="Mathew T."/>
            <person name="Narasimhan A."/>
            <person name="Ngo D."/>
            <person name="Nguyen L."/>
            <person name="Okwuonu G."/>
            <person name="Ongeri F."/>
            <person name="Osuji N."/>
            <person name="Pu L.-L."/>
            <person name="Puazo M."/>
            <person name="Quiroz J."/>
            <person name="Raj R."/>
            <person name="Rajbhandari K."/>
            <person name="Reid J.G."/>
            <person name="Santibanez J."/>
            <person name="Sexton D."/>
            <person name="Skinner E."/>
            <person name="Vee V."/>
            <person name="Weissenberger G."/>
            <person name="Wu Y."/>
            <person name="Xin Y."/>
            <person name="Han Y."/>
            <person name="Campbell C."/>
            <person name="Brown A."/>
            <person name="Sullivan B."/>
            <person name="Shelton J."/>
            <person name="Brown S."/>
            <person name="Dudchenko O."/>
            <person name="Machol I."/>
            <person name="Durand N."/>
            <person name="Shamim M."/>
            <person name="Lieberman A."/>
            <person name="Muzny D.M."/>
            <person name="Richards S."/>
            <person name="Yoder A."/>
            <person name="Worley K.C."/>
            <person name="Rogers J."/>
            <person name="Gibbs R.A."/>
        </authorList>
    </citation>
    <scope>NUCLEOTIDE SEQUENCE [LARGE SCALE GENOMIC DNA]</scope>
</reference>
<dbReference type="KEGG" id="mmur:105856842"/>
<dbReference type="GO" id="GO:0005615">
    <property type="term" value="C:extracellular space"/>
    <property type="evidence" value="ECO:0007669"/>
    <property type="project" value="Ensembl"/>
</dbReference>
<dbReference type="GO" id="GO:0010842">
    <property type="term" value="P:retina layer formation"/>
    <property type="evidence" value="ECO:0007669"/>
    <property type="project" value="Ensembl"/>
</dbReference>
<dbReference type="OrthoDB" id="10055077at2759"/>
<dbReference type="CDD" id="cd10468">
    <property type="entry name" value="Four-jointed-like_C"/>
    <property type="match status" value="1"/>
</dbReference>
<dbReference type="RefSeq" id="XP_012594216.2">
    <property type="nucleotide sequence ID" value="XM_012738762.2"/>
</dbReference>
<feature type="region of interest" description="Disordered" evidence="1">
    <location>
        <begin position="88"/>
        <end position="114"/>
    </location>
</feature>
<feature type="compositionally biased region" description="Basic and acidic residues" evidence="1">
    <location>
        <begin position="440"/>
        <end position="452"/>
    </location>
</feature>
<keyword evidence="3" id="KW-1185">Reference proteome</keyword>
<dbReference type="PANTHER" id="PTHR13147">
    <property type="entry name" value="FOUR-JOINTED BOX PROTEIN 1"/>
    <property type="match status" value="1"/>
</dbReference>
<sequence length="477" mass="52789">MGRRMRGAAATAGLWLLALGSLLVLWGGLLPPRTELPASPPPEDRLPRRPAGSGGPAPAPRFPLPPPLAWDARGGSLKTFRALLTLAAGADGPPRQPPGERRRHVPAGRPRPEERAAVHGGVFWSRGLEEQVPRGFSEAQAAAWLETARDARVVALERGGCGRSSNRLARFADGTRACVRYGINPEQIQGEALSYYLARLLGLQRHVPPLALARVEARGAQWVQVQEELRAAHWTEGSVVSLTRWLPNLTDVVVPAPWRSEDGRLRPLRDAGGELANLSQAELVDLVQWTDLILFDYLTANFDRLVSNLFSLQWDPRVMHRATSNLHRGPGGALVFLDNEAGLVHGYRVAGMWDKYNEPLLQSVCVFRERTARRVLELHRGQDAAARLLRLYRRHEPRFPELAALADPHAQLLQRRLDFLAKHILHCKAKYGRRPGTWLHPEEQRETRDRGMDGGGRAVAPASVWDQPANAQPVPGA</sequence>
<dbReference type="CTD" id="24147"/>
<evidence type="ECO:0000256" key="1">
    <source>
        <dbReference type="SAM" id="MobiDB-lite"/>
    </source>
</evidence>
<evidence type="ECO:0000313" key="3">
    <source>
        <dbReference type="Proteomes" id="UP000694394"/>
    </source>
</evidence>
<dbReference type="Ensembl" id="ENSMICT00000039005.2">
    <property type="protein sequence ID" value="ENSMICP00000032152.1"/>
    <property type="gene ID" value="ENSMICG00000033879.2"/>
</dbReference>